<keyword evidence="4 7" id="KW-1133">Transmembrane helix</keyword>
<feature type="domain" description="MacB-like periplasmic core" evidence="9">
    <location>
        <begin position="23"/>
        <end position="245"/>
    </location>
</feature>
<dbReference type="Proteomes" id="UP000182860">
    <property type="component" value="Unassembled WGS sequence"/>
</dbReference>
<feature type="transmembrane region" description="Helical" evidence="7">
    <location>
        <begin position="331"/>
        <end position="361"/>
    </location>
</feature>
<keyword evidence="2" id="KW-1003">Cell membrane</keyword>
<dbReference type="GO" id="GO:0022857">
    <property type="term" value="F:transmembrane transporter activity"/>
    <property type="evidence" value="ECO:0007669"/>
    <property type="project" value="TreeGrafter"/>
</dbReference>
<evidence type="ECO:0000313" key="10">
    <source>
        <dbReference type="EMBL" id="OIO08335.1"/>
    </source>
</evidence>
<comment type="similarity">
    <text evidence="6">Belongs to the ABC-4 integral membrane protein family.</text>
</comment>
<evidence type="ECO:0000256" key="2">
    <source>
        <dbReference type="ARBA" id="ARBA00022475"/>
    </source>
</evidence>
<keyword evidence="3 7" id="KW-0812">Transmembrane</keyword>
<dbReference type="AlphaFoldDB" id="A0A1J4TDR0"/>
<evidence type="ECO:0000256" key="4">
    <source>
        <dbReference type="ARBA" id="ARBA00022989"/>
    </source>
</evidence>
<accession>A0A1J4TDR0</accession>
<name>A0A1J4TDR0_9BACT</name>
<dbReference type="EMBL" id="MNUV01000009">
    <property type="protein sequence ID" value="OIO08335.1"/>
    <property type="molecule type" value="Genomic_DNA"/>
</dbReference>
<proteinExistence type="inferred from homology"/>
<dbReference type="InterPro" id="IPR025857">
    <property type="entry name" value="MacB_PCD"/>
</dbReference>
<evidence type="ECO:0000259" key="8">
    <source>
        <dbReference type="Pfam" id="PF02687"/>
    </source>
</evidence>
<reference evidence="10 11" key="1">
    <citation type="journal article" date="2016" name="Environ. Microbiol.">
        <title>Genomic resolution of a cold subsurface aquifer community provides metabolic insights for novel microbes adapted to high CO concentrations.</title>
        <authorList>
            <person name="Probst A.J."/>
            <person name="Castelle C.J."/>
            <person name="Singh A."/>
            <person name="Brown C.T."/>
            <person name="Anantharaman K."/>
            <person name="Sharon I."/>
            <person name="Hug L.A."/>
            <person name="Burstein D."/>
            <person name="Emerson J.B."/>
            <person name="Thomas B.C."/>
            <person name="Banfield J.F."/>
        </authorList>
    </citation>
    <scope>NUCLEOTIDE SEQUENCE [LARGE SCALE GENOMIC DNA]</scope>
    <source>
        <strain evidence="10">CG1_02_41_21</strain>
    </source>
</reference>
<dbReference type="Pfam" id="PF12704">
    <property type="entry name" value="MacB_PCD"/>
    <property type="match status" value="1"/>
</dbReference>
<dbReference type="PANTHER" id="PTHR30572:SF4">
    <property type="entry name" value="ABC TRANSPORTER PERMEASE YTRF"/>
    <property type="match status" value="1"/>
</dbReference>
<dbReference type="GO" id="GO:0005886">
    <property type="term" value="C:plasma membrane"/>
    <property type="evidence" value="ECO:0007669"/>
    <property type="project" value="UniProtKB-SubCell"/>
</dbReference>
<evidence type="ECO:0000256" key="7">
    <source>
        <dbReference type="SAM" id="Phobius"/>
    </source>
</evidence>
<evidence type="ECO:0008006" key="12">
    <source>
        <dbReference type="Google" id="ProtNLM"/>
    </source>
</evidence>
<feature type="transmembrane region" description="Helical" evidence="7">
    <location>
        <begin position="21"/>
        <end position="47"/>
    </location>
</feature>
<organism evidence="10 11">
    <name type="scientific">Candidatus Falkowbacteria bacterium CG1_02_41_21</name>
    <dbReference type="NCBI Taxonomy" id="1805147"/>
    <lineage>
        <taxon>Bacteria</taxon>
        <taxon>Candidatus Falkowiibacteriota</taxon>
    </lineage>
</organism>
<comment type="caution">
    <text evidence="10">The sequence shown here is derived from an EMBL/GenBank/DDBJ whole genome shotgun (WGS) entry which is preliminary data.</text>
</comment>
<keyword evidence="5 7" id="KW-0472">Membrane</keyword>
<feature type="transmembrane region" description="Helical" evidence="7">
    <location>
        <begin position="373"/>
        <end position="397"/>
    </location>
</feature>
<feature type="domain" description="ABC3 transporter permease C-terminal" evidence="8">
    <location>
        <begin position="288"/>
        <end position="407"/>
    </location>
</feature>
<evidence type="ECO:0000259" key="9">
    <source>
        <dbReference type="Pfam" id="PF12704"/>
    </source>
</evidence>
<feature type="transmembrane region" description="Helical" evidence="7">
    <location>
        <begin position="285"/>
        <end position="310"/>
    </location>
</feature>
<evidence type="ECO:0000313" key="11">
    <source>
        <dbReference type="Proteomes" id="UP000182860"/>
    </source>
</evidence>
<dbReference type="PANTHER" id="PTHR30572">
    <property type="entry name" value="MEMBRANE COMPONENT OF TRANSPORTER-RELATED"/>
    <property type="match status" value="1"/>
</dbReference>
<protein>
    <recommendedName>
        <fullName evidence="12">Multidrug ABC transporter substrate-binding protein</fullName>
    </recommendedName>
</protein>
<evidence type="ECO:0000256" key="1">
    <source>
        <dbReference type="ARBA" id="ARBA00004651"/>
    </source>
</evidence>
<dbReference type="Pfam" id="PF02687">
    <property type="entry name" value="FtsX"/>
    <property type="match status" value="1"/>
</dbReference>
<evidence type="ECO:0000256" key="3">
    <source>
        <dbReference type="ARBA" id="ARBA00022692"/>
    </source>
</evidence>
<gene>
    <name evidence="10" type="ORF">AUJ35_00440</name>
</gene>
<evidence type="ECO:0000256" key="5">
    <source>
        <dbReference type="ARBA" id="ARBA00023136"/>
    </source>
</evidence>
<comment type="subcellular location">
    <subcellularLocation>
        <location evidence="1">Cell membrane</location>
        <topology evidence="1">Multi-pass membrane protein</topology>
    </subcellularLocation>
</comment>
<sequence length="414" mass="44837">MVFPIRESIRISIRALLANKARSFLTMLGIIIGVGAVVLIISLGAGAQSLILDQIKSTGSNLIGVLPGKSESDGPPATVMGIAITTLVAEDMEAIKKLPHVVSAAGYSRALATATWRDTSYEVNINGVSAGYLDTEGGEVAQGRFFTAEEDKNRAQVVVLGSTVKQELFGDSDALGRQIKIKKEIFEVIGVMAVRGKVLFVDYDDQIHIPLRTTQKLISAVNYLSFVRAKVDDEKNVAEVMANVQYLLRDRHEINDESGLNDDFSVRSMAQALDMITTVTNALRYFLIVMAAISLIVGGIGIMNIMLISVNERTREIGLRKALGANNNNIISQFLLEAVALTLIGGIIGVIFGVFLAWLIYLVVNSLGYNYSLVVTFSSILLALSVSTFIGLIFGIYPARQASRLEPVEALSYE</sequence>
<dbReference type="InterPro" id="IPR050250">
    <property type="entry name" value="Macrolide_Exporter_MacB"/>
</dbReference>
<evidence type="ECO:0000256" key="6">
    <source>
        <dbReference type="ARBA" id="ARBA00038076"/>
    </source>
</evidence>
<dbReference type="InterPro" id="IPR003838">
    <property type="entry name" value="ABC3_permease_C"/>
</dbReference>